<evidence type="ECO:0000313" key="2">
    <source>
        <dbReference type="EMBL" id="AWB28217.1"/>
    </source>
</evidence>
<reference evidence="2 3" key="1">
    <citation type="submission" date="2018-04" db="EMBL/GenBank/DDBJ databases">
        <title>Halococcoides cellulosivorans gen. nov., sp. nov., an extremely halophilic cellulose-utilizing haloarchaeon from hypersaline lakes.</title>
        <authorList>
            <person name="Sorokin D.Y."/>
            <person name="Toshchakov S.V."/>
            <person name="Samarov N.I."/>
            <person name="Korzhenkov A."/>
            <person name="Kublanov I.V."/>
        </authorList>
    </citation>
    <scope>NUCLEOTIDE SEQUENCE [LARGE SCALE GENOMIC DNA]</scope>
    <source>
        <strain evidence="2 3">HArcel1</strain>
    </source>
</reference>
<dbReference type="AlphaFoldDB" id="A0A2R4X350"/>
<sequence>MVAAIDPDDLPAVREDHDTLLVDVRASADFERGHIPDSENVPLGTIPEHSDAIADRDPDRIVTVCAHGIASQQGARLLAAHGGIDGDHVYNLTGGIDAWDGPVTGTAVDAE</sequence>
<accession>A0A2R4X350</accession>
<dbReference type="InterPro" id="IPR036873">
    <property type="entry name" value="Rhodanese-like_dom_sf"/>
</dbReference>
<dbReference type="EMBL" id="CP028858">
    <property type="protein sequence ID" value="AWB28217.1"/>
    <property type="molecule type" value="Genomic_DNA"/>
</dbReference>
<dbReference type="PANTHER" id="PTHR43031:SF16">
    <property type="entry name" value="OXIDOREDUCTASE"/>
    <property type="match status" value="1"/>
</dbReference>
<dbReference type="KEGG" id="harc:HARCEL1_11135"/>
<evidence type="ECO:0000313" key="3">
    <source>
        <dbReference type="Proteomes" id="UP000244727"/>
    </source>
</evidence>
<dbReference type="RefSeq" id="WP_108383546.1">
    <property type="nucleotide sequence ID" value="NZ_CP028858.1"/>
</dbReference>
<name>A0A2R4X350_9EURY</name>
<organism evidence="2 3">
    <name type="scientific">Halococcoides cellulosivorans</name>
    <dbReference type="NCBI Taxonomy" id="1679096"/>
    <lineage>
        <taxon>Archaea</taxon>
        <taxon>Methanobacteriati</taxon>
        <taxon>Methanobacteriota</taxon>
        <taxon>Stenosarchaea group</taxon>
        <taxon>Halobacteria</taxon>
        <taxon>Halobacteriales</taxon>
        <taxon>Haloarculaceae</taxon>
        <taxon>Halococcoides</taxon>
    </lineage>
</organism>
<dbReference type="InterPro" id="IPR001763">
    <property type="entry name" value="Rhodanese-like_dom"/>
</dbReference>
<dbReference type="Proteomes" id="UP000244727">
    <property type="component" value="Chromosome"/>
</dbReference>
<feature type="domain" description="Rhodanese" evidence="1">
    <location>
        <begin position="15"/>
        <end position="105"/>
    </location>
</feature>
<dbReference type="SMART" id="SM00450">
    <property type="entry name" value="RHOD"/>
    <property type="match status" value="1"/>
</dbReference>
<dbReference type="Pfam" id="PF00581">
    <property type="entry name" value="Rhodanese"/>
    <property type="match status" value="1"/>
</dbReference>
<dbReference type="CDD" id="cd00158">
    <property type="entry name" value="RHOD"/>
    <property type="match status" value="1"/>
</dbReference>
<dbReference type="PROSITE" id="PS50206">
    <property type="entry name" value="RHODANESE_3"/>
    <property type="match status" value="1"/>
</dbReference>
<dbReference type="InterPro" id="IPR050229">
    <property type="entry name" value="GlpE_sulfurtransferase"/>
</dbReference>
<keyword evidence="3" id="KW-1185">Reference proteome</keyword>
<gene>
    <name evidence="2" type="ORF">HARCEL1_11135</name>
</gene>
<dbReference type="GeneID" id="36513068"/>
<dbReference type="PANTHER" id="PTHR43031">
    <property type="entry name" value="FAD-DEPENDENT OXIDOREDUCTASE"/>
    <property type="match status" value="1"/>
</dbReference>
<evidence type="ECO:0000259" key="1">
    <source>
        <dbReference type="PROSITE" id="PS50206"/>
    </source>
</evidence>
<protein>
    <submittedName>
        <fullName evidence="2">Rhodanese-like domain-containing protein</fullName>
    </submittedName>
</protein>
<dbReference type="Gene3D" id="3.40.250.10">
    <property type="entry name" value="Rhodanese-like domain"/>
    <property type="match status" value="1"/>
</dbReference>
<proteinExistence type="predicted"/>
<dbReference type="SUPFAM" id="SSF52821">
    <property type="entry name" value="Rhodanese/Cell cycle control phosphatase"/>
    <property type="match status" value="1"/>
</dbReference>